<dbReference type="PANTHER" id="PTHR13077:SF6">
    <property type="entry name" value="SELENOPROTEIN F"/>
    <property type="match status" value="1"/>
</dbReference>
<name>A0AAD8XS33_9STRA</name>
<dbReference type="EMBL" id="JATAAI010000066">
    <property type="protein sequence ID" value="KAK1732468.1"/>
    <property type="molecule type" value="Genomic_DNA"/>
</dbReference>
<dbReference type="GO" id="GO:0016491">
    <property type="term" value="F:oxidoreductase activity"/>
    <property type="evidence" value="ECO:0007669"/>
    <property type="project" value="TreeGrafter"/>
</dbReference>
<keyword evidence="3" id="KW-1185">Reference proteome</keyword>
<evidence type="ECO:0000313" key="2">
    <source>
        <dbReference type="EMBL" id="KAK1732468.1"/>
    </source>
</evidence>
<gene>
    <name evidence="2" type="ORF">QTG54_016862</name>
</gene>
<reference evidence="2" key="1">
    <citation type="submission" date="2023-06" db="EMBL/GenBank/DDBJ databases">
        <title>Survivors Of The Sea: Transcriptome response of Skeletonema marinoi to long-term dormancy.</title>
        <authorList>
            <person name="Pinder M.I.M."/>
            <person name="Kourtchenko O."/>
            <person name="Robertson E.K."/>
            <person name="Larsson T."/>
            <person name="Maumus F."/>
            <person name="Osuna-Cruz C.M."/>
            <person name="Vancaester E."/>
            <person name="Stenow R."/>
            <person name="Vandepoele K."/>
            <person name="Ploug H."/>
            <person name="Bruchert V."/>
            <person name="Godhe A."/>
            <person name="Topel M."/>
        </authorList>
    </citation>
    <scope>NUCLEOTIDE SEQUENCE</scope>
    <source>
        <strain evidence="2">R05AC</strain>
    </source>
</reference>
<sequence length="211" mass="23993">MSKMMMLSLTLLMVAVALLQSTPVTAQKVSENWCLERGFDPTNLSCDTCRLIDESTTIQKLQQEQNINIGEECRQCCQFHKVNPVLHPDYSLRGKYKFALLTYNEGSLSQFGEIKDFLERDLNDVLSFKGESRFKAVASTKSSMDAEMRMQMMMMGITNGGGGQPKLMLFDKHKKGGWSEEDEEEAVEVIKLRGWKREDLKDMLMTLLPSA</sequence>
<accession>A0AAD8XS33</accession>
<feature type="chain" id="PRO_5042053647" evidence="1">
    <location>
        <begin position="27"/>
        <end position="211"/>
    </location>
</feature>
<evidence type="ECO:0000256" key="1">
    <source>
        <dbReference type="SAM" id="SignalP"/>
    </source>
</evidence>
<dbReference type="InterPro" id="IPR039992">
    <property type="entry name" value="Sep15_SelM"/>
</dbReference>
<keyword evidence="1" id="KW-0732">Signal</keyword>
<dbReference type="GO" id="GO:0005788">
    <property type="term" value="C:endoplasmic reticulum lumen"/>
    <property type="evidence" value="ECO:0007669"/>
    <property type="project" value="TreeGrafter"/>
</dbReference>
<organism evidence="2 3">
    <name type="scientific">Skeletonema marinoi</name>
    <dbReference type="NCBI Taxonomy" id="267567"/>
    <lineage>
        <taxon>Eukaryota</taxon>
        <taxon>Sar</taxon>
        <taxon>Stramenopiles</taxon>
        <taxon>Ochrophyta</taxon>
        <taxon>Bacillariophyta</taxon>
        <taxon>Coscinodiscophyceae</taxon>
        <taxon>Thalassiosirophycidae</taxon>
        <taxon>Thalassiosirales</taxon>
        <taxon>Skeletonemataceae</taxon>
        <taxon>Skeletonema</taxon>
        <taxon>Skeletonema marinoi-dohrnii complex</taxon>
    </lineage>
</organism>
<dbReference type="AlphaFoldDB" id="A0AAD8XS33"/>
<protein>
    <submittedName>
        <fullName evidence="2">Selenoprotein family protein</fullName>
    </submittedName>
</protein>
<dbReference type="Proteomes" id="UP001224775">
    <property type="component" value="Unassembled WGS sequence"/>
</dbReference>
<comment type="caution">
    <text evidence="2">The sequence shown here is derived from an EMBL/GenBank/DDBJ whole genome shotgun (WGS) entry which is preliminary data.</text>
</comment>
<feature type="signal peptide" evidence="1">
    <location>
        <begin position="1"/>
        <end position="26"/>
    </location>
</feature>
<dbReference type="PANTHER" id="PTHR13077">
    <property type="entry name" value="SELENOPROTEIN F"/>
    <property type="match status" value="1"/>
</dbReference>
<evidence type="ECO:0000313" key="3">
    <source>
        <dbReference type="Proteomes" id="UP001224775"/>
    </source>
</evidence>
<proteinExistence type="predicted"/>